<dbReference type="STRING" id="230819.A0A5C3L056"/>
<feature type="region of interest" description="Disordered" evidence="11">
    <location>
        <begin position="219"/>
        <end position="251"/>
    </location>
</feature>
<keyword evidence="5 9" id="KW-0863">Zinc-finger</keyword>
<keyword evidence="10" id="KW-0175">Coiled coil</keyword>
<comment type="similarity">
    <text evidence="2">Belongs to the GLI C2H2-type zinc-finger protein family.</text>
</comment>
<feature type="domain" description="C2H2-type" evidence="12">
    <location>
        <begin position="24"/>
        <end position="54"/>
    </location>
</feature>
<comment type="subcellular location">
    <subcellularLocation>
        <location evidence="1">Nucleus</location>
    </subcellularLocation>
</comment>
<dbReference type="GO" id="GO:0000981">
    <property type="term" value="F:DNA-binding transcription factor activity, RNA polymerase II-specific"/>
    <property type="evidence" value="ECO:0007669"/>
    <property type="project" value="TreeGrafter"/>
</dbReference>
<dbReference type="AlphaFoldDB" id="A0A5C3L056"/>
<evidence type="ECO:0000256" key="2">
    <source>
        <dbReference type="ARBA" id="ARBA00010831"/>
    </source>
</evidence>
<proteinExistence type="inferred from homology"/>
<organism evidence="13 14">
    <name type="scientific">Coprinopsis marcescibilis</name>
    <name type="common">Agaric fungus</name>
    <name type="synonym">Psathyrella marcescibilis</name>
    <dbReference type="NCBI Taxonomy" id="230819"/>
    <lineage>
        <taxon>Eukaryota</taxon>
        <taxon>Fungi</taxon>
        <taxon>Dikarya</taxon>
        <taxon>Basidiomycota</taxon>
        <taxon>Agaricomycotina</taxon>
        <taxon>Agaricomycetes</taxon>
        <taxon>Agaricomycetidae</taxon>
        <taxon>Agaricales</taxon>
        <taxon>Agaricineae</taxon>
        <taxon>Psathyrellaceae</taxon>
        <taxon>Coprinopsis</taxon>
    </lineage>
</organism>
<keyword evidence="14" id="KW-1185">Reference proteome</keyword>
<evidence type="ECO:0000256" key="7">
    <source>
        <dbReference type="ARBA" id="ARBA00023125"/>
    </source>
</evidence>
<evidence type="ECO:0000256" key="6">
    <source>
        <dbReference type="ARBA" id="ARBA00022833"/>
    </source>
</evidence>
<keyword evidence="6" id="KW-0862">Zinc</keyword>
<dbReference type="Pfam" id="PF00096">
    <property type="entry name" value="zf-C2H2"/>
    <property type="match status" value="1"/>
</dbReference>
<feature type="domain" description="C2H2-type" evidence="12">
    <location>
        <begin position="90"/>
        <end position="120"/>
    </location>
</feature>
<feature type="compositionally biased region" description="Polar residues" evidence="11">
    <location>
        <begin position="144"/>
        <end position="159"/>
    </location>
</feature>
<reference evidence="13 14" key="1">
    <citation type="journal article" date="2019" name="Nat. Ecol. Evol.">
        <title>Megaphylogeny resolves global patterns of mushroom evolution.</title>
        <authorList>
            <person name="Varga T."/>
            <person name="Krizsan K."/>
            <person name="Foldi C."/>
            <person name="Dima B."/>
            <person name="Sanchez-Garcia M."/>
            <person name="Sanchez-Ramirez S."/>
            <person name="Szollosi G.J."/>
            <person name="Szarkandi J.G."/>
            <person name="Papp V."/>
            <person name="Albert L."/>
            <person name="Andreopoulos W."/>
            <person name="Angelini C."/>
            <person name="Antonin V."/>
            <person name="Barry K.W."/>
            <person name="Bougher N.L."/>
            <person name="Buchanan P."/>
            <person name="Buyck B."/>
            <person name="Bense V."/>
            <person name="Catcheside P."/>
            <person name="Chovatia M."/>
            <person name="Cooper J."/>
            <person name="Damon W."/>
            <person name="Desjardin D."/>
            <person name="Finy P."/>
            <person name="Geml J."/>
            <person name="Haridas S."/>
            <person name="Hughes K."/>
            <person name="Justo A."/>
            <person name="Karasinski D."/>
            <person name="Kautmanova I."/>
            <person name="Kiss B."/>
            <person name="Kocsube S."/>
            <person name="Kotiranta H."/>
            <person name="LaButti K.M."/>
            <person name="Lechner B.E."/>
            <person name="Liimatainen K."/>
            <person name="Lipzen A."/>
            <person name="Lukacs Z."/>
            <person name="Mihaltcheva S."/>
            <person name="Morgado L.N."/>
            <person name="Niskanen T."/>
            <person name="Noordeloos M.E."/>
            <person name="Ohm R.A."/>
            <person name="Ortiz-Santana B."/>
            <person name="Ovrebo C."/>
            <person name="Racz N."/>
            <person name="Riley R."/>
            <person name="Savchenko A."/>
            <person name="Shiryaev A."/>
            <person name="Soop K."/>
            <person name="Spirin V."/>
            <person name="Szebenyi C."/>
            <person name="Tomsovsky M."/>
            <person name="Tulloss R.E."/>
            <person name="Uehling J."/>
            <person name="Grigoriev I.V."/>
            <person name="Vagvolgyi C."/>
            <person name="Papp T."/>
            <person name="Martin F.M."/>
            <person name="Miettinen O."/>
            <person name="Hibbett D.S."/>
            <person name="Nagy L.G."/>
        </authorList>
    </citation>
    <scope>NUCLEOTIDE SEQUENCE [LARGE SCALE GENOMIC DNA]</scope>
    <source>
        <strain evidence="13 14">CBS 121175</strain>
    </source>
</reference>
<feature type="region of interest" description="Disordered" evidence="11">
    <location>
        <begin position="351"/>
        <end position="397"/>
    </location>
</feature>
<evidence type="ECO:0000256" key="9">
    <source>
        <dbReference type="PROSITE-ProRule" id="PRU00042"/>
    </source>
</evidence>
<evidence type="ECO:0000256" key="1">
    <source>
        <dbReference type="ARBA" id="ARBA00004123"/>
    </source>
</evidence>
<dbReference type="GO" id="GO:0000978">
    <property type="term" value="F:RNA polymerase II cis-regulatory region sequence-specific DNA binding"/>
    <property type="evidence" value="ECO:0007669"/>
    <property type="project" value="TreeGrafter"/>
</dbReference>
<evidence type="ECO:0000256" key="4">
    <source>
        <dbReference type="ARBA" id="ARBA00022737"/>
    </source>
</evidence>
<evidence type="ECO:0000256" key="3">
    <source>
        <dbReference type="ARBA" id="ARBA00022723"/>
    </source>
</evidence>
<evidence type="ECO:0000313" key="14">
    <source>
        <dbReference type="Proteomes" id="UP000307440"/>
    </source>
</evidence>
<protein>
    <recommendedName>
        <fullName evidence="12">C2H2-type domain-containing protein</fullName>
    </recommendedName>
</protein>
<evidence type="ECO:0000256" key="10">
    <source>
        <dbReference type="SAM" id="Coils"/>
    </source>
</evidence>
<evidence type="ECO:0000259" key="12">
    <source>
        <dbReference type="PROSITE" id="PS50157"/>
    </source>
</evidence>
<dbReference type="Gene3D" id="3.30.160.60">
    <property type="entry name" value="Classic Zinc Finger"/>
    <property type="match status" value="3"/>
</dbReference>
<keyword evidence="4" id="KW-0677">Repeat</keyword>
<keyword evidence="3" id="KW-0479">Metal-binding</keyword>
<gene>
    <name evidence="13" type="ORF">FA15DRAFT_668061</name>
</gene>
<dbReference type="OrthoDB" id="3437960at2759"/>
<dbReference type="PANTHER" id="PTHR45718">
    <property type="entry name" value="TRANSCRIPTIONAL ACTIVATOR CUBITUS INTERRUPTUS"/>
    <property type="match status" value="1"/>
</dbReference>
<dbReference type="SUPFAM" id="SSF57667">
    <property type="entry name" value="beta-beta-alpha zinc fingers"/>
    <property type="match status" value="2"/>
</dbReference>
<evidence type="ECO:0000313" key="13">
    <source>
        <dbReference type="EMBL" id="TFK25905.1"/>
    </source>
</evidence>
<dbReference type="SMART" id="SM00355">
    <property type="entry name" value="ZnF_C2H2"/>
    <property type="match status" value="3"/>
</dbReference>
<feature type="coiled-coil region" evidence="10">
    <location>
        <begin position="306"/>
        <end position="333"/>
    </location>
</feature>
<feature type="region of interest" description="Disordered" evidence="11">
    <location>
        <begin position="111"/>
        <end position="159"/>
    </location>
</feature>
<feature type="domain" description="C2H2-type" evidence="12">
    <location>
        <begin position="57"/>
        <end position="89"/>
    </location>
</feature>
<dbReference type="Proteomes" id="UP000307440">
    <property type="component" value="Unassembled WGS sequence"/>
</dbReference>
<evidence type="ECO:0000256" key="5">
    <source>
        <dbReference type="ARBA" id="ARBA00022771"/>
    </source>
</evidence>
<evidence type="ECO:0000256" key="8">
    <source>
        <dbReference type="ARBA" id="ARBA00023242"/>
    </source>
</evidence>
<dbReference type="PANTHER" id="PTHR45718:SF8">
    <property type="entry name" value="GLIS FAMILY ZINC FINGER 2"/>
    <property type="match status" value="1"/>
</dbReference>
<keyword evidence="7" id="KW-0238">DNA-binding</keyword>
<dbReference type="FunFam" id="3.30.160.60:FF:000201">
    <property type="entry name" value="C2H2 finger domain protein (Gli3)"/>
    <property type="match status" value="1"/>
</dbReference>
<feature type="region of interest" description="Disordered" evidence="11">
    <location>
        <begin position="1"/>
        <end position="21"/>
    </location>
</feature>
<dbReference type="InterPro" id="IPR043359">
    <property type="entry name" value="GLI-like"/>
</dbReference>
<dbReference type="GO" id="GO:0005634">
    <property type="term" value="C:nucleus"/>
    <property type="evidence" value="ECO:0007669"/>
    <property type="project" value="UniProtKB-SubCell"/>
</dbReference>
<dbReference type="InterPro" id="IPR036236">
    <property type="entry name" value="Znf_C2H2_sf"/>
</dbReference>
<dbReference type="InterPro" id="IPR013087">
    <property type="entry name" value="Znf_C2H2_type"/>
</dbReference>
<sequence>MSQPTQKSKRNNTDQHRADSEDTATCEWGECGAPFTDLSSLVEHIHIVHIGSNKSNYTCEWSTCLRRGVQQTSRTALITHIRSHTGEKPFICTLPECDRSFTRLDALHKHTRQQHNILPPNMPPPSGRGGSRKRKRGGDDASDGTASAGPSSVPLNTGTFNTFKIEPTIIMDALVDDAVKSEQQASTRARRQLQQQHSQQPFREQQLELELMLEDKANTSIPLAPPPVPPSSRTNGRHHRSPSPLGGRIHNHSIHDEHEYDEEPRMPDSPSDVLPDYLARHFDAETGLVLGRTPAMAMYLIMKSRLRYANQQHEELRDQLNMLKSESKKEKELKESALDMFLKNQFGEEAEKLVPPPPIPIHYAPSGPQTDSYQPYPHPPSGLGHSTPHSNGYIGHP</sequence>
<name>A0A5C3L056_COPMA</name>
<dbReference type="EMBL" id="ML210181">
    <property type="protein sequence ID" value="TFK25905.1"/>
    <property type="molecule type" value="Genomic_DNA"/>
</dbReference>
<accession>A0A5C3L056</accession>
<dbReference type="PROSITE" id="PS50157">
    <property type="entry name" value="ZINC_FINGER_C2H2_2"/>
    <property type="match status" value="3"/>
</dbReference>
<keyword evidence="8" id="KW-0539">Nucleus</keyword>
<dbReference type="GO" id="GO:0008270">
    <property type="term" value="F:zinc ion binding"/>
    <property type="evidence" value="ECO:0007669"/>
    <property type="project" value="UniProtKB-KW"/>
</dbReference>
<feature type="compositionally biased region" description="Basic and acidic residues" evidence="11">
    <location>
        <begin position="11"/>
        <end position="20"/>
    </location>
</feature>
<dbReference type="PROSITE" id="PS00028">
    <property type="entry name" value="ZINC_FINGER_C2H2_1"/>
    <property type="match status" value="2"/>
</dbReference>
<evidence type="ECO:0000256" key="11">
    <source>
        <dbReference type="SAM" id="MobiDB-lite"/>
    </source>
</evidence>